<sequence>MSNLKKRLLVFRFSAMGDVAMTVPVLKELALKNLDLELIIISRDLYKPFFESIPNSVFVGVDFNNYKGVLGLFKLSRILKKYKADAIVDLHNVLRTKILKFFLRPYIKTQITVNKGRNEKKLLASNKYKILKPLKSMHERYADVFRKLGFNLTLSHKLNSDIIKKNKHIGIAPFANYKEKMYTLDRMKKICLYLANKNYKIYLFGGGTNESNILKEWSDTNSYIHSLADNCSIKEQMEIMKNLEFIITMDSANMHIASIAGTRVISIWGATHPFAGFLGYGQKIEDVIQIDLSCRPCSIYGNKSCLRKDIACMNYIDEKTILSKILNK</sequence>
<dbReference type="GO" id="GO:0008713">
    <property type="term" value="F:ADP-heptose-lipopolysaccharide heptosyltransferase activity"/>
    <property type="evidence" value="ECO:0007669"/>
    <property type="project" value="TreeGrafter"/>
</dbReference>
<accession>A0A563DDF6</accession>
<evidence type="ECO:0000313" key="4">
    <source>
        <dbReference type="Proteomes" id="UP000319499"/>
    </source>
</evidence>
<dbReference type="EMBL" id="SELH01000021">
    <property type="protein sequence ID" value="TWP27814.1"/>
    <property type="molecule type" value="Genomic_DNA"/>
</dbReference>
<dbReference type="InterPro" id="IPR002201">
    <property type="entry name" value="Glyco_trans_9"/>
</dbReference>
<organism evidence="3 4">
    <name type="scientific">Apibacter muscae</name>
    <dbReference type="NCBI Taxonomy" id="2509004"/>
    <lineage>
        <taxon>Bacteria</taxon>
        <taxon>Pseudomonadati</taxon>
        <taxon>Bacteroidota</taxon>
        <taxon>Flavobacteriia</taxon>
        <taxon>Flavobacteriales</taxon>
        <taxon>Weeksellaceae</taxon>
        <taxon>Apibacter</taxon>
    </lineage>
</organism>
<keyword evidence="1" id="KW-0328">Glycosyltransferase</keyword>
<dbReference type="GO" id="GO:0005829">
    <property type="term" value="C:cytosol"/>
    <property type="evidence" value="ECO:0007669"/>
    <property type="project" value="TreeGrafter"/>
</dbReference>
<dbReference type="Pfam" id="PF01075">
    <property type="entry name" value="Glyco_transf_9"/>
    <property type="match status" value="1"/>
</dbReference>
<keyword evidence="2 3" id="KW-0808">Transferase</keyword>
<dbReference type="PANTHER" id="PTHR30160">
    <property type="entry name" value="TETRAACYLDISACCHARIDE 4'-KINASE-RELATED"/>
    <property type="match status" value="1"/>
</dbReference>
<dbReference type="AlphaFoldDB" id="A0A563DDF6"/>
<dbReference type="RefSeq" id="WP_146262364.1">
    <property type="nucleotide sequence ID" value="NZ_SELG01000033.1"/>
</dbReference>
<proteinExistence type="predicted"/>
<dbReference type="InterPro" id="IPR051199">
    <property type="entry name" value="LPS_LOS_Heptosyltrfase"/>
</dbReference>
<reference evidence="3 4" key="1">
    <citation type="submission" date="2019-02" db="EMBL/GenBank/DDBJ databases">
        <title>Apibacter muscae sp. nov.: a novel member of the house fly microbiota.</title>
        <authorList>
            <person name="Park R."/>
        </authorList>
    </citation>
    <scope>NUCLEOTIDE SEQUENCE [LARGE SCALE GENOMIC DNA]</scope>
    <source>
        <strain evidence="3 4">AL1</strain>
    </source>
</reference>
<name>A0A563DDF6_9FLAO</name>
<keyword evidence="4" id="KW-1185">Reference proteome</keyword>
<dbReference type="CDD" id="cd03789">
    <property type="entry name" value="GT9_LPS_heptosyltransferase"/>
    <property type="match status" value="1"/>
</dbReference>
<protein>
    <submittedName>
        <fullName evidence="3">Lipopolysaccharide heptosyltransferase family protein</fullName>
    </submittedName>
</protein>
<comment type="caution">
    <text evidence="3">The sequence shown here is derived from an EMBL/GenBank/DDBJ whole genome shotgun (WGS) entry which is preliminary data.</text>
</comment>
<dbReference type="OrthoDB" id="9768048at2"/>
<dbReference type="GO" id="GO:0009244">
    <property type="term" value="P:lipopolysaccharide core region biosynthetic process"/>
    <property type="evidence" value="ECO:0007669"/>
    <property type="project" value="TreeGrafter"/>
</dbReference>
<evidence type="ECO:0000313" key="3">
    <source>
        <dbReference type="EMBL" id="TWP27814.1"/>
    </source>
</evidence>
<dbReference type="Gene3D" id="3.40.50.2000">
    <property type="entry name" value="Glycogen Phosphorylase B"/>
    <property type="match status" value="2"/>
</dbReference>
<evidence type="ECO:0000256" key="2">
    <source>
        <dbReference type="ARBA" id="ARBA00022679"/>
    </source>
</evidence>
<gene>
    <name evidence="3" type="ORF">ETU09_06880</name>
</gene>
<evidence type="ECO:0000256" key="1">
    <source>
        <dbReference type="ARBA" id="ARBA00022676"/>
    </source>
</evidence>
<dbReference type="Proteomes" id="UP000319499">
    <property type="component" value="Unassembled WGS sequence"/>
</dbReference>
<dbReference type="SUPFAM" id="SSF53756">
    <property type="entry name" value="UDP-Glycosyltransferase/glycogen phosphorylase"/>
    <property type="match status" value="1"/>
</dbReference>
<dbReference type="PANTHER" id="PTHR30160:SF22">
    <property type="entry name" value="LIPOPOLYSACCHARIDE CORE BIOSYNTHESIS PROTEIN"/>
    <property type="match status" value="1"/>
</dbReference>